<dbReference type="OrthoDB" id="103670at2"/>
<protein>
    <recommendedName>
        <fullName evidence="4">PEGA domain-containing protein</fullName>
    </recommendedName>
</protein>
<feature type="chain" id="PRO_5022856919" description="PEGA domain-containing protein" evidence="1">
    <location>
        <begin position="21"/>
        <end position="427"/>
    </location>
</feature>
<dbReference type="KEGG" id="talb:FTW19_17250"/>
<dbReference type="Proteomes" id="UP000321820">
    <property type="component" value="Chromosome"/>
</dbReference>
<dbReference type="InterPro" id="IPR013783">
    <property type="entry name" value="Ig-like_fold"/>
</dbReference>
<name>A0A5B9ED66_9BACT</name>
<sequence length="427" mass="45747">MKIFRLFLFLSLFISWPAFATVVVSSPANGSTVGTNVQFVASGSTSCSSGVSAMGVYVDDGLIYQAGGTSMNTTLTLPTGNHRVAVQAWDYCGGATNTLLNLAVASQGGVTVSSPANNSTVSAQAHYAASATTSCGSGVSAMGVYVNDSLAYMVNGASMDTTLTLPAGTQRTVVQAWDRCGGASTTPITVNVTAGTKISNIHATNGWNQWGELPPVYDICGAPCSGVDWSMTQHVGSGSLSGNATIFWVGGSTPYSDALWSNKLIGQGTTQNMPDTNQTILPSIHHMVYDTDVYVSNLAVTQDLEFDVNLFMYGVGMEFGMECNHLNGNVWDIWNNVNVQWVHTSIPCTLNDKSWNHVSFQVQRESNNDLTYQSITVNGTTYTINQTVAPFSVPSGWYGMTVNYQMDGNYQQTPYTTMLDNLSITYW</sequence>
<dbReference type="Gene3D" id="2.60.40.10">
    <property type="entry name" value="Immunoglobulins"/>
    <property type="match status" value="2"/>
</dbReference>
<evidence type="ECO:0000256" key="1">
    <source>
        <dbReference type="SAM" id="SignalP"/>
    </source>
</evidence>
<evidence type="ECO:0000313" key="2">
    <source>
        <dbReference type="EMBL" id="QEE29584.1"/>
    </source>
</evidence>
<accession>A0A5B9ED66</accession>
<dbReference type="RefSeq" id="WP_147648776.1">
    <property type="nucleotide sequence ID" value="NZ_CP042806.1"/>
</dbReference>
<evidence type="ECO:0008006" key="4">
    <source>
        <dbReference type="Google" id="ProtNLM"/>
    </source>
</evidence>
<keyword evidence="3" id="KW-1185">Reference proteome</keyword>
<feature type="signal peptide" evidence="1">
    <location>
        <begin position="1"/>
        <end position="20"/>
    </location>
</feature>
<gene>
    <name evidence="2" type="ORF">FTW19_17250</name>
</gene>
<keyword evidence="1" id="KW-0732">Signal</keyword>
<reference evidence="2 3" key="1">
    <citation type="submission" date="2019-08" db="EMBL/GenBank/DDBJ databases">
        <title>Complete genome sequence of Terriglobus albidus strain ORNL.</title>
        <authorList>
            <person name="Podar M."/>
        </authorList>
    </citation>
    <scope>NUCLEOTIDE SEQUENCE [LARGE SCALE GENOMIC DNA]</scope>
    <source>
        <strain evidence="2 3">ORNL</strain>
    </source>
</reference>
<dbReference type="Pfam" id="PF17957">
    <property type="entry name" value="Big_7"/>
    <property type="match status" value="1"/>
</dbReference>
<proteinExistence type="predicted"/>
<dbReference type="EMBL" id="CP042806">
    <property type="protein sequence ID" value="QEE29584.1"/>
    <property type="molecule type" value="Genomic_DNA"/>
</dbReference>
<evidence type="ECO:0000313" key="3">
    <source>
        <dbReference type="Proteomes" id="UP000321820"/>
    </source>
</evidence>
<organism evidence="2 3">
    <name type="scientific">Terriglobus albidus</name>
    <dbReference type="NCBI Taxonomy" id="1592106"/>
    <lineage>
        <taxon>Bacteria</taxon>
        <taxon>Pseudomonadati</taxon>
        <taxon>Acidobacteriota</taxon>
        <taxon>Terriglobia</taxon>
        <taxon>Terriglobales</taxon>
        <taxon>Acidobacteriaceae</taxon>
        <taxon>Terriglobus</taxon>
    </lineage>
</organism>
<dbReference type="AlphaFoldDB" id="A0A5B9ED66"/>